<dbReference type="SMART" id="SM00325">
    <property type="entry name" value="RhoGEF"/>
    <property type="match status" value="1"/>
</dbReference>
<organism evidence="6 7">
    <name type="scientific">Tetragonisca angustula</name>
    <dbReference type="NCBI Taxonomy" id="166442"/>
    <lineage>
        <taxon>Eukaryota</taxon>
        <taxon>Metazoa</taxon>
        <taxon>Ecdysozoa</taxon>
        <taxon>Arthropoda</taxon>
        <taxon>Hexapoda</taxon>
        <taxon>Insecta</taxon>
        <taxon>Pterygota</taxon>
        <taxon>Neoptera</taxon>
        <taxon>Endopterygota</taxon>
        <taxon>Hymenoptera</taxon>
        <taxon>Apocrita</taxon>
        <taxon>Aculeata</taxon>
        <taxon>Apoidea</taxon>
        <taxon>Anthophila</taxon>
        <taxon>Apidae</taxon>
        <taxon>Tetragonisca</taxon>
    </lineage>
</organism>
<dbReference type="CDD" id="cd00160">
    <property type="entry name" value="RhoGEF"/>
    <property type="match status" value="1"/>
</dbReference>
<feature type="domain" description="DH" evidence="5">
    <location>
        <begin position="618"/>
        <end position="814"/>
    </location>
</feature>
<feature type="compositionally biased region" description="Polar residues" evidence="3">
    <location>
        <begin position="226"/>
        <end position="239"/>
    </location>
</feature>
<keyword evidence="1" id="KW-0597">Phosphoprotein</keyword>
<feature type="compositionally biased region" description="Polar residues" evidence="3">
    <location>
        <begin position="245"/>
        <end position="254"/>
    </location>
</feature>
<feature type="compositionally biased region" description="Polar residues" evidence="3">
    <location>
        <begin position="179"/>
        <end position="189"/>
    </location>
</feature>
<feature type="region of interest" description="Disordered" evidence="3">
    <location>
        <begin position="992"/>
        <end position="1046"/>
    </location>
</feature>
<dbReference type="Pfam" id="PF22697">
    <property type="entry name" value="SOS1_NGEF_PH"/>
    <property type="match status" value="1"/>
</dbReference>
<reference evidence="6 7" key="1">
    <citation type="submission" date="2024-05" db="EMBL/GenBank/DDBJ databases">
        <title>The nuclear and mitochondrial genome assemblies of Tetragonisca angustula (Apidae: Meliponini), a tiny yet remarkable pollinator in the Neotropics.</title>
        <authorList>
            <person name="Ferrari R."/>
            <person name="Ricardo P.C."/>
            <person name="Dias F.C."/>
            <person name="Araujo N.S."/>
            <person name="Soares D.O."/>
            <person name="Zhou Q.-S."/>
            <person name="Zhu C.-D."/>
            <person name="Coutinho L."/>
            <person name="Airas M.C."/>
            <person name="Batista T.M."/>
        </authorList>
    </citation>
    <scope>NUCLEOTIDE SEQUENCE [LARGE SCALE GENOMIC DNA]</scope>
    <source>
        <strain evidence="6">ASF017062</strain>
        <tissue evidence="6">Abdomen</tissue>
    </source>
</reference>
<dbReference type="Gene3D" id="1.20.900.10">
    <property type="entry name" value="Dbl homology (DH) domain"/>
    <property type="match status" value="1"/>
</dbReference>
<gene>
    <name evidence="6" type="ORF">QLX08_000196</name>
</gene>
<dbReference type="EMBL" id="JAWNGG020000003">
    <property type="protein sequence ID" value="KAK9310434.1"/>
    <property type="molecule type" value="Genomic_DNA"/>
</dbReference>
<evidence type="ECO:0000256" key="1">
    <source>
        <dbReference type="ARBA" id="ARBA00022553"/>
    </source>
</evidence>
<dbReference type="InterPro" id="IPR011993">
    <property type="entry name" value="PH-like_dom_sf"/>
</dbReference>
<dbReference type="CDD" id="cd13242">
    <property type="entry name" value="PH_puratrophin-1"/>
    <property type="match status" value="1"/>
</dbReference>
<feature type="region of interest" description="Disordered" evidence="3">
    <location>
        <begin position="1060"/>
        <end position="1125"/>
    </location>
</feature>
<proteinExistence type="predicted"/>
<dbReference type="InterPro" id="IPR055251">
    <property type="entry name" value="SOS1_NGEF_PH"/>
</dbReference>
<dbReference type="InterPro" id="IPR035899">
    <property type="entry name" value="DBL_dom_sf"/>
</dbReference>
<accession>A0AAW1AJM4</accession>
<evidence type="ECO:0008006" key="8">
    <source>
        <dbReference type="Google" id="ProtNLM"/>
    </source>
</evidence>
<dbReference type="Pfam" id="PF00621">
    <property type="entry name" value="RhoGEF"/>
    <property type="match status" value="1"/>
</dbReference>
<dbReference type="SUPFAM" id="SSF48065">
    <property type="entry name" value="DBL homology domain (DH-domain)"/>
    <property type="match status" value="1"/>
</dbReference>
<dbReference type="PROSITE" id="PS50010">
    <property type="entry name" value="DH_2"/>
    <property type="match status" value="1"/>
</dbReference>
<dbReference type="PANTHER" id="PTHR45845">
    <property type="entry name" value="RHO GUANINE NUCLEOTIDE EXCHANGE FACTOR-RELATED"/>
    <property type="match status" value="1"/>
</dbReference>
<feature type="domain" description="PH" evidence="4">
    <location>
        <begin position="826"/>
        <end position="936"/>
    </location>
</feature>
<dbReference type="InterPro" id="IPR052231">
    <property type="entry name" value="Rho_GEF_signaling-related"/>
</dbReference>
<sequence>MYIIEEDSGDDGGCRLISVRQCVDADGARETPCETESRRPDDQDDVDTASLLDVKCFPRVHKTPHILKKSASLEAEKGHESKKDQFLKSSRRVDARSSRSAVESVASRSEEEEILVVGKDNENLAEISVRSLEVVDCKSVYDDQGYKTTVNFQYRDTLTRSCNASRLERARGLKRSVSAPGNGSCQASGEKQDTSSTTKDSDSQSKDTENRSKETKDFAFARRSPSKSGTDASGQSTRYQRSRSNRSQTTEFATKTEQLIARRGQQDYPARRARASSFVIERKRHRQATITSSRSSEDLSRICSLSNNETTEADGMRNCNGAVAGVDENEGCVLLGVRSLEESPQLPLIPRQDDRCTRRDRERARILRRRRINGRSASVPRVHRHLDKGSDLAEAASASGLRELARSLKHHLRGFGSRLEDRREYLEDTSRCCLLQDRAYEWAQEARLAGERGAQQFLMARPPLPPEHFTEMMALAEKLGNEILLEQCRIARNKCAEALEMARTTSAPGSPARRRSFAASESATSWEDSLTKRTSWDDSDSSTSYACPMESVGSAGSGGRPVLDNIAELRESAEQLLDCSPPRTPPRSPAPRRLVKPPVNSHLHRAASIAPGMKAKKTILLIMREMIQTERDYVKSLEYIIENYIPELVREDIPQALRGQRNVIFGNVEKIYEFHSQHFLRELEQCEQSPMNVGQCFLRHEKKFYLYALYNKNKPNSDSLMAEYGTAFFKQKQLELGDKMDLASYLLKPVQRMGKYALLLQQLVKAGTDLSEQMSGKDEKDEKDDGMKPMVEGEADLRAAEQMVRFQLRHGNDLLAMDSLRDCDVNVKEQGRLLRQNEFLVWQGKGKKCLRQVFLFEDLILFSKARRFPDRKNLDIYIYKHSIKTTDIGLTAVIADSPTKFEIWFRKRKPGDTYTLQCASEDIKKAWTEELSNLLWKQALRNREVRLAEMSSMGIGNKPCLDIRPSADQINDRSISVAQLSKTPRFRNSIAVSMSEDSGRCSRRPHSVISVSSSSSSGGSSGPPTTLNLGLDTSPRPHHRSTTLNSQCSVESGIIADISIVSDDGGDGTERSHWNSTLESPTSHLPTTSTPLQSPTSATATATVTSASSSDTNLTPYDQDMSINL</sequence>
<evidence type="ECO:0000256" key="3">
    <source>
        <dbReference type="SAM" id="MobiDB-lite"/>
    </source>
</evidence>
<dbReference type="Gene3D" id="2.30.29.30">
    <property type="entry name" value="Pleckstrin-homology domain (PH domain)/Phosphotyrosine-binding domain (PTB)"/>
    <property type="match status" value="1"/>
</dbReference>
<feature type="compositionally biased region" description="Basic and acidic residues" evidence="3">
    <location>
        <begin position="199"/>
        <end position="220"/>
    </location>
</feature>
<feature type="compositionally biased region" description="Basic and acidic residues" evidence="3">
    <location>
        <begin position="74"/>
        <end position="97"/>
    </location>
</feature>
<dbReference type="InterPro" id="IPR000219">
    <property type="entry name" value="DH_dom"/>
</dbReference>
<dbReference type="InterPro" id="IPR001849">
    <property type="entry name" value="PH_domain"/>
</dbReference>
<evidence type="ECO:0000259" key="4">
    <source>
        <dbReference type="PROSITE" id="PS50003"/>
    </source>
</evidence>
<protein>
    <recommendedName>
        <fullName evidence="8">Puratrophin-1</fullName>
    </recommendedName>
</protein>
<evidence type="ECO:0000259" key="5">
    <source>
        <dbReference type="PROSITE" id="PS50010"/>
    </source>
</evidence>
<dbReference type="PANTHER" id="PTHR45845:SF3">
    <property type="entry name" value="PURATROPHIN-1-LIKE, ISOFORM A"/>
    <property type="match status" value="1"/>
</dbReference>
<dbReference type="SMART" id="SM00233">
    <property type="entry name" value="PH"/>
    <property type="match status" value="1"/>
</dbReference>
<dbReference type="SUPFAM" id="SSF50729">
    <property type="entry name" value="PH domain-like"/>
    <property type="match status" value="1"/>
</dbReference>
<feature type="region of interest" description="Disordered" evidence="3">
    <location>
        <begin position="70"/>
        <end position="111"/>
    </location>
</feature>
<keyword evidence="2" id="KW-0344">Guanine-nucleotide releasing factor</keyword>
<feature type="region of interest" description="Disordered" evidence="3">
    <location>
        <begin position="504"/>
        <end position="562"/>
    </location>
</feature>
<name>A0AAW1AJM4_9HYME</name>
<dbReference type="FunFam" id="2.30.29.30:FF:000078">
    <property type="entry name" value="Guanine nucleotide exchange factor DBS"/>
    <property type="match status" value="1"/>
</dbReference>
<keyword evidence="7" id="KW-1185">Reference proteome</keyword>
<feature type="compositionally biased region" description="Low complexity" evidence="3">
    <location>
        <begin position="1076"/>
        <end position="1110"/>
    </location>
</feature>
<evidence type="ECO:0000256" key="2">
    <source>
        <dbReference type="ARBA" id="ARBA00022658"/>
    </source>
</evidence>
<feature type="region of interest" description="Disordered" evidence="3">
    <location>
        <begin position="173"/>
        <end position="254"/>
    </location>
</feature>
<feature type="compositionally biased region" description="Low complexity" evidence="3">
    <location>
        <begin position="98"/>
        <end position="107"/>
    </location>
</feature>
<feature type="compositionally biased region" description="Low complexity" evidence="3">
    <location>
        <begin position="506"/>
        <end position="523"/>
    </location>
</feature>
<dbReference type="PROSITE" id="PS50003">
    <property type="entry name" value="PH_DOMAIN"/>
    <property type="match status" value="1"/>
</dbReference>
<evidence type="ECO:0000313" key="7">
    <source>
        <dbReference type="Proteomes" id="UP001432146"/>
    </source>
</evidence>
<feature type="compositionally biased region" description="Low complexity" evidence="3">
    <location>
        <begin position="1007"/>
        <end position="1018"/>
    </location>
</feature>
<feature type="compositionally biased region" description="Polar residues" evidence="3">
    <location>
        <begin position="1111"/>
        <end position="1125"/>
    </location>
</feature>
<comment type="caution">
    <text evidence="6">The sequence shown here is derived from an EMBL/GenBank/DDBJ whole genome shotgun (WGS) entry which is preliminary data.</text>
</comment>
<evidence type="ECO:0000313" key="6">
    <source>
        <dbReference type="EMBL" id="KAK9310434.1"/>
    </source>
</evidence>
<dbReference type="GO" id="GO:0005085">
    <property type="term" value="F:guanyl-nucleotide exchange factor activity"/>
    <property type="evidence" value="ECO:0007669"/>
    <property type="project" value="UniProtKB-KW"/>
</dbReference>
<dbReference type="Proteomes" id="UP001432146">
    <property type="component" value="Unassembled WGS sequence"/>
</dbReference>
<feature type="region of interest" description="Disordered" evidence="3">
    <location>
        <begin position="577"/>
        <end position="596"/>
    </location>
</feature>
<dbReference type="AlphaFoldDB" id="A0AAW1AJM4"/>